<keyword evidence="1" id="KW-0812">Transmembrane</keyword>
<proteinExistence type="predicted"/>
<organism evidence="2 3">
    <name type="scientific">Caenorhabditis angaria</name>
    <dbReference type="NCBI Taxonomy" id="860376"/>
    <lineage>
        <taxon>Eukaryota</taxon>
        <taxon>Metazoa</taxon>
        <taxon>Ecdysozoa</taxon>
        <taxon>Nematoda</taxon>
        <taxon>Chromadorea</taxon>
        <taxon>Rhabditida</taxon>
        <taxon>Rhabditina</taxon>
        <taxon>Rhabditomorpha</taxon>
        <taxon>Rhabditoidea</taxon>
        <taxon>Rhabditidae</taxon>
        <taxon>Peloderinae</taxon>
        <taxon>Caenorhabditis</taxon>
    </lineage>
</organism>
<dbReference type="PROSITE" id="PS51257">
    <property type="entry name" value="PROKAR_LIPOPROTEIN"/>
    <property type="match status" value="1"/>
</dbReference>
<sequence>MKETENLIYFLFGAAFMGFAYIGLTVLGCCYNKLRRRRNAARPRGQIPLTIRNPTFNRAHLGNPEYPKNFSKF</sequence>
<gene>
    <name evidence="2" type="ORF">CAMP_LOCUS15193</name>
</gene>
<accession>A0A9P1IWV6</accession>
<comment type="caution">
    <text evidence="2">The sequence shown here is derived from an EMBL/GenBank/DDBJ whole genome shotgun (WGS) entry which is preliminary data.</text>
</comment>
<protein>
    <submittedName>
        <fullName evidence="2">Uncharacterized protein</fullName>
    </submittedName>
</protein>
<reference evidence="2" key="1">
    <citation type="submission" date="2022-11" db="EMBL/GenBank/DDBJ databases">
        <authorList>
            <person name="Kikuchi T."/>
        </authorList>
    </citation>
    <scope>NUCLEOTIDE SEQUENCE</scope>
    <source>
        <strain evidence="2">PS1010</strain>
    </source>
</reference>
<keyword evidence="1" id="KW-0472">Membrane</keyword>
<evidence type="ECO:0000313" key="3">
    <source>
        <dbReference type="Proteomes" id="UP001152747"/>
    </source>
</evidence>
<dbReference type="Proteomes" id="UP001152747">
    <property type="component" value="Unassembled WGS sequence"/>
</dbReference>
<keyword evidence="3" id="KW-1185">Reference proteome</keyword>
<name>A0A9P1IWV6_9PELO</name>
<evidence type="ECO:0000313" key="2">
    <source>
        <dbReference type="EMBL" id="CAI5452556.1"/>
    </source>
</evidence>
<evidence type="ECO:0000256" key="1">
    <source>
        <dbReference type="SAM" id="Phobius"/>
    </source>
</evidence>
<dbReference type="AlphaFoldDB" id="A0A9P1IWV6"/>
<feature type="transmembrane region" description="Helical" evidence="1">
    <location>
        <begin position="6"/>
        <end position="31"/>
    </location>
</feature>
<keyword evidence="1" id="KW-1133">Transmembrane helix</keyword>
<dbReference type="EMBL" id="CANHGI010000005">
    <property type="protein sequence ID" value="CAI5452556.1"/>
    <property type="molecule type" value="Genomic_DNA"/>
</dbReference>